<dbReference type="GO" id="GO:0005262">
    <property type="term" value="F:calcium channel activity"/>
    <property type="evidence" value="ECO:0007669"/>
    <property type="project" value="TreeGrafter"/>
</dbReference>
<dbReference type="AlphaFoldDB" id="A0A7R8WD42"/>
<proteinExistence type="predicted"/>
<sequence>MYRLTLSKPPSGGKCTLDSDPSGKPITQIVSLSYYHRMSCQDWVDPDGMGIVTYQVYSVNLKTNLTETHAVIASPTTAKSFLLPVGKHRMMVDIVDALNSRTVFEVTTVEILPPKTKEEEETIRQEWADELLQAEVAGDTEFIMMYSSARQSITETAEYRQLDYDAILKSDDLAAMETLLEQQTEVQAESTASIAVLADEVGIVEGKAGVTTATSILLGAVSTIDSDGLSSAKLSVSTRENVVAVVESISTNVISMLESGTMTPEDAEGAVSDLMLVAGGVYNSVIGTAANNDCEKTPNCSLAKTNQLDQNPETASALWADGWPEMSYDYEQPTDEKVIACCFAAAAAEVKAAEQTTKLYNAIEEIGSVLATSLVIGETRQVDSGGGTSMYIEKNSQESFLDANFRIPGGTESSKEGGEREPVAVTLPPTLFKNVAYKGPVAFTSIVSPSAPFVGKGSNRKDTVSDKMGAFSMGVVNTETGKPILIHDIQPPIQIAFPIPQKYQQELKERPREGQCITNTDLEESLNQRVVYRAFEPNPGSASMKIQISANNTEAASQVGIIISEGKNSYPTPVEGVEENHKVFMLRDLPWNSEVNAWTHCLPRNNANVDPAAKLPASEVVRIAVFELAQGQTDLKGIDFDNFKEKLSANFSSELCIQTFVTSVTYWNDTYKKYANDGIELKDPCQSKKLNFTTKHLTLFTGGVFLVPNVIDFSYVFANAGFSDNLTIYTTIIFTAVVFTMILIYAHLKDRQDAQKIGARPLPDNDPADKYVYEILVETGNQNSAMTDSKVSIKGVIIRRYHRLHTLEMCLFLGVKRNLILVKWNTWGSPVDWAQAYRKFHKWALEFQLDINSAVIVVTDNSNEPMLT</sequence>
<dbReference type="OrthoDB" id="6150772at2759"/>
<organism evidence="1">
    <name type="scientific">Cyprideis torosa</name>
    <dbReference type="NCBI Taxonomy" id="163714"/>
    <lineage>
        <taxon>Eukaryota</taxon>
        <taxon>Metazoa</taxon>
        <taxon>Ecdysozoa</taxon>
        <taxon>Arthropoda</taxon>
        <taxon>Crustacea</taxon>
        <taxon>Oligostraca</taxon>
        <taxon>Ostracoda</taxon>
        <taxon>Podocopa</taxon>
        <taxon>Podocopida</taxon>
        <taxon>Cytherocopina</taxon>
        <taxon>Cytheroidea</taxon>
        <taxon>Cytherideidae</taxon>
        <taxon>Cyprideis</taxon>
    </lineage>
</organism>
<dbReference type="PANTHER" id="PTHR10877">
    <property type="entry name" value="POLYCYSTIN FAMILY MEMBER"/>
    <property type="match status" value="1"/>
</dbReference>
<name>A0A7R8WD42_9CRUS</name>
<protein>
    <submittedName>
        <fullName evidence="1">Uncharacterized protein</fullName>
    </submittedName>
</protein>
<dbReference type="InterPro" id="IPR051223">
    <property type="entry name" value="Polycystin"/>
</dbReference>
<reference evidence="1" key="1">
    <citation type="submission" date="2020-11" db="EMBL/GenBank/DDBJ databases">
        <authorList>
            <person name="Tran Van P."/>
        </authorList>
    </citation>
    <scope>NUCLEOTIDE SEQUENCE</scope>
</reference>
<dbReference type="PANTHER" id="PTHR10877:SF194">
    <property type="entry name" value="LOCATION OF VULVA DEFECTIVE 1"/>
    <property type="match status" value="1"/>
</dbReference>
<dbReference type="GO" id="GO:0016020">
    <property type="term" value="C:membrane"/>
    <property type="evidence" value="ECO:0007669"/>
    <property type="project" value="TreeGrafter"/>
</dbReference>
<accession>A0A7R8WD42</accession>
<dbReference type="GO" id="GO:0050982">
    <property type="term" value="P:detection of mechanical stimulus"/>
    <property type="evidence" value="ECO:0007669"/>
    <property type="project" value="TreeGrafter"/>
</dbReference>
<gene>
    <name evidence="1" type="ORF">CTOB1V02_LOCUS7283</name>
</gene>
<dbReference type="EMBL" id="OB662049">
    <property type="protein sequence ID" value="CAD7229412.1"/>
    <property type="molecule type" value="Genomic_DNA"/>
</dbReference>
<evidence type="ECO:0000313" key="1">
    <source>
        <dbReference type="EMBL" id="CAD7229412.1"/>
    </source>
</evidence>